<keyword evidence="7" id="KW-1133">Transmembrane helix</keyword>
<dbReference type="AlphaFoldDB" id="A0A3A5M1L1"/>
<name>A0A3A5M1L1_9MICC</name>
<dbReference type="Proteomes" id="UP000272560">
    <property type="component" value="Unassembled WGS sequence"/>
</dbReference>
<dbReference type="CDD" id="cd03467">
    <property type="entry name" value="Rieske"/>
    <property type="match status" value="1"/>
</dbReference>
<evidence type="ECO:0000256" key="3">
    <source>
        <dbReference type="ARBA" id="ARBA00023004"/>
    </source>
</evidence>
<evidence type="ECO:0000256" key="6">
    <source>
        <dbReference type="ARBA" id="ARBA00038001"/>
    </source>
</evidence>
<reference evidence="9 10" key="1">
    <citation type="submission" date="2018-09" db="EMBL/GenBank/DDBJ databases">
        <title>Novel species of Arthrobacter.</title>
        <authorList>
            <person name="Liu Q."/>
            <person name="Xin Y.-H."/>
        </authorList>
    </citation>
    <scope>NUCLEOTIDE SEQUENCE [LARGE SCALE GENOMIC DNA]</scope>
    <source>
        <strain evidence="9 10">Hz2</strain>
    </source>
</reference>
<keyword evidence="1" id="KW-0001">2Fe-2S</keyword>
<feature type="transmembrane region" description="Helical" evidence="7">
    <location>
        <begin position="112"/>
        <end position="130"/>
    </location>
</feature>
<evidence type="ECO:0000313" key="10">
    <source>
        <dbReference type="Proteomes" id="UP000272560"/>
    </source>
</evidence>
<comment type="caution">
    <text evidence="9">The sequence shown here is derived from an EMBL/GenBank/DDBJ whole genome shotgun (WGS) entry which is preliminary data.</text>
</comment>
<dbReference type="InterPro" id="IPR019251">
    <property type="entry name" value="DUF2231_TM"/>
</dbReference>
<dbReference type="GO" id="GO:0046872">
    <property type="term" value="F:metal ion binding"/>
    <property type="evidence" value="ECO:0007669"/>
    <property type="project" value="UniProtKB-KW"/>
</dbReference>
<dbReference type="SUPFAM" id="SSF50022">
    <property type="entry name" value="ISP domain"/>
    <property type="match status" value="1"/>
</dbReference>
<keyword evidence="2" id="KW-0479">Metal-binding</keyword>
<dbReference type="RefSeq" id="WP_120149668.1">
    <property type="nucleotide sequence ID" value="NZ_QZVT01000007.1"/>
</dbReference>
<dbReference type="EMBL" id="QZVT01000007">
    <property type="protein sequence ID" value="RJT78054.1"/>
    <property type="molecule type" value="Genomic_DNA"/>
</dbReference>
<dbReference type="OrthoDB" id="9795104at2"/>
<evidence type="ECO:0000256" key="2">
    <source>
        <dbReference type="ARBA" id="ARBA00022723"/>
    </source>
</evidence>
<dbReference type="InterPro" id="IPR036922">
    <property type="entry name" value="Rieske_2Fe-2S_sf"/>
</dbReference>
<evidence type="ECO:0000259" key="8">
    <source>
        <dbReference type="PROSITE" id="PS51296"/>
    </source>
</evidence>
<keyword evidence="7" id="KW-0812">Transmembrane</keyword>
<evidence type="ECO:0000256" key="1">
    <source>
        <dbReference type="ARBA" id="ARBA00022714"/>
    </source>
</evidence>
<feature type="transmembrane region" description="Helical" evidence="7">
    <location>
        <begin position="80"/>
        <end position="100"/>
    </location>
</feature>
<feature type="transmembrane region" description="Helical" evidence="7">
    <location>
        <begin position="142"/>
        <end position="163"/>
    </location>
</feature>
<dbReference type="Pfam" id="PF00355">
    <property type="entry name" value="Rieske"/>
    <property type="match status" value="1"/>
</dbReference>
<dbReference type="PROSITE" id="PS51296">
    <property type="entry name" value="RIESKE"/>
    <property type="match status" value="1"/>
</dbReference>
<proteinExistence type="inferred from homology"/>
<keyword evidence="10" id="KW-1185">Reference proteome</keyword>
<comment type="similarity">
    <text evidence="6">Belongs to the bacterial ring-hydroxylating dioxygenase ferredoxin component family.</text>
</comment>
<gene>
    <name evidence="9" type="ORF">D6T63_14010</name>
</gene>
<keyword evidence="3" id="KW-0408">Iron</keyword>
<dbReference type="Gene3D" id="2.102.10.10">
    <property type="entry name" value="Rieske [2Fe-2S] iron-sulphur domain"/>
    <property type="match status" value="1"/>
</dbReference>
<evidence type="ECO:0000256" key="5">
    <source>
        <dbReference type="ARBA" id="ARBA00034078"/>
    </source>
</evidence>
<dbReference type="GO" id="GO:0051537">
    <property type="term" value="F:2 iron, 2 sulfur cluster binding"/>
    <property type="evidence" value="ECO:0007669"/>
    <property type="project" value="UniProtKB-KW"/>
</dbReference>
<protein>
    <submittedName>
        <fullName evidence="9">(2Fe-2S)-binding protein</fullName>
    </submittedName>
</protein>
<dbReference type="Pfam" id="PF09990">
    <property type="entry name" value="DUF2231"/>
    <property type="match status" value="1"/>
</dbReference>
<evidence type="ECO:0000313" key="9">
    <source>
        <dbReference type="EMBL" id="RJT78054.1"/>
    </source>
</evidence>
<keyword evidence="7" id="KW-0472">Membrane</keyword>
<evidence type="ECO:0000256" key="7">
    <source>
        <dbReference type="SAM" id="Phobius"/>
    </source>
</evidence>
<dbReference type="PANTHER" id="PTHR21496">
    <property type="entry name" value="FERREDOXIN-RELATED"/>
    <property type="match status" value="1"/>
</dbReference>
<keyword evidence="4" id="KW-0411">Iron-sulfur</keyword>
<dbReference type="InterPro" id="IPR017941">
    <property type="entry name" value="Rieske_2Fe-2S"/>
</dbReference>
<evidence type="ECO:0000256" key="4">
    <source>
        <dbReference type="ARBA" id="ARBA00023014"/>
    </source>
</evidence>
<dbReference type="GO" id="GO:0016705">
    <property type="term" value="F:oxidoreductase activity, acting on paired donors, with incorporation or reduction of molecular oxygen"/>
    <property type="evidence" value="ECO:0007669"/>
    <property type="project" value="UniProtKB-ARBA"/>
</dbReference>
<feature type="domain" description="Rieske" evidence="8">
    <location>
        <begin position="184"/>
        <end position="283"/>
    </location>
</feature>
<dbReference type="GO" id="GO:0004497">
    <property type="term" value="F:monooxygenase activity"/>
    <property type="evidence" value="ECO:0007669"/>
    <property type="project" value="UniProtKB-ARBA"/>
</dbReference>
<sequence length="289" mass="30355">MKTLRPLQTIEKLENAAALDPIANKARDIVQAVIRPGALRDILHGVPIGHPLHPLMILVPTGTWFSAAILDAIPGSKKASAILIGTGVASAAPTALAGWTDWSEGQQQQLRVGIVHASANIIAVVLYSLSLIQRLRGKSGKLLSYTGLVVVSAGGFLGGHMSYRQALGANHNEDVPHRVAAGWHSIGALADLPDGKLEKRVLGEVPLVVFRQGSEVSVLSNTCSHLSGPLNEGEITYKDGNPCVVCPWHQSGFSLKTGEVVQGPATSPQHSFLTRVVAGTVEVSLPNAG</sequence>
<comment type="cofactor">
    <cofactor evidence="5">
        <name>[2Fe-2S] cluster</name>
        <dbReference type="ChEBI" id="CHEBI:190135"/>
    </cofactor>
</comment>
<dbReference type="PANTHER" id="PTHR21496:SF0">
    <property type="entry name" value="RIESKE DOMAIN-CONTAINING PROTEIN"/>
    <property type="match status" value="1"/>
</dbReference>
<organism evidence="9 10">
    <name type="scientific">Arthrobacter cheniae</name>
    <dbReference type="NCBI Taxonomy" id="1258888"/>
    <lineage>
        <taxon>Bacteria</taxon>
        <taxon>Bacillati</taxon>
        <taxon>Actinomycetota</taxon>
        <taxon>Actinomycetes</taxon>
        <taxon>Micrococcales</taxon>
        <taxon>Micrococcaceae</taxon>
        <taxon>Arthrobacter</taxon>
    </lineage>
</organism>
<accession>A0A3A5M1L1</accession>